<keyword evidence="11" id="KW-1185">Reference proteome</keyword>
<evidence type="ECO:0000256" key="8">
    <source>
        <dbReference type="SAM" id="MobiDB-lite"/>
    </source>
</evidence>
<keyword evidence="4 7" id="KW-0812">Transmembrane</keyword>
<comment type="caution">
    <text evidence="10">The sequence shown here is derived from an EMBL/GenBank/DDBJ whole genome shotgun (WGS) entry which is preliminary data.</text>
</comment>
<dbReference type="SUPFAM" id="SSF161098">
    <property type="entry name" value="MetI-like"/>
    <property type="match status" value="1"/>
</dbReference>
<evidence type="ECO:0000313" key="10">
    <source>
        <dbReference type="EMBL" id="GAA3709018.1"/>
    </source>
</evidence>
<evidence type="ECO:0000256" key="5">
    <source>
        <dbReference type="ARBA" id="ARBA00022989"/>
    </source>
</evidence>
<dbReference type="EMBL" id="BAABCJ010000006">
    <property type="protein sequence ID" value="GAA3709018.1"/>
    <property type="molecule type" value="Genomic_DNA"/>
</dbReference>
<feature type="transmembrane region" description="Helical" evidence="7">
    <location>
        <begin position="308"/>
        <end position="332"/>
    </location>
</feature>
<feature type="domain" description="ABC transmembrane type-1" evidence="9">
    <location>
        <begin position="113"/>
        <end position="329"/>
    </location>
</feature>
<reference evidence="11" key="1">
    <citation type="journal article" date="2019" name="Int. J. Syst. Evol. Microbiol.">
        <title>The Global Catalogue of Microorganisms (GCM) 10K type strain sequencing project: providing services to taxonomists for standard genome sequencing and annotation.</title>
        <authorList>
            <consortium name="The Broad Institute Genomics Platform"/>
            <consortium name="The Broad Institute Genome Sequencing Center for Infectious Disease"/>
            <person name="Wu L."/>
            <person name="Ma J."/>
        </authorList>
    </citation>
    <scope>NUCLEOTIDE SEQUENCE [LARGE SCALE GENOMIC DNA]</scope>
    <source>
        <strain evidence="11">JCM 16961</strain>
    </source>
</reference>
<dbReference type="PANTHER" id="PTHR30193:SF37">
    <property type="entry name" value="INNER MEMBRANE ABC TRANSPORTER PERMEASE PROTEIN YCJO"/>
    <property type="match status" value="1"/>
</dbReference>
<keyword evidence="3" id="KW-1003">Cell membrane</keyword>
<protein>
    <submittedName>
        <fullName evidence="10">Sugar ABC transporter permease</fullName>
    </submittedName>
</protein>
<dbReference type="Pfam" id="PF00528">
    <property type="entry name" value="BPD_transp_1"/>
    <property type="match status" value="1"/>
</dbReference>
<evidence type="ECO:0000256" key="7">
    <source>
        <dbReference type="RuleBase" id="RU363032"/>
    </source>
</evidence>
<evidence type="ECO:0000259" key="9">
    <source>
        <dbReference type="PROSITE" id="PS50928"/>
    </source>
</evidence>
<evidence type="ECO:0000256" key="4">
    <source>
        <dbReference type="ARBA" id="ARBA00022692"/>
    </source>
</evidence>
<evidence type="ECO:0000256" key="2">
    <source>
        <dbReference type="ARBA" id="ARBA00022448"/>
    </source>
</evidence>
<dbReference type="InterPro" id="IPR035906">
    <property type="entry name" value="MetI-like_sf"/>
</dbReference>
<feature type="region of interest" description="Disordered" evidence="8">
    <location>
        <begin position="1"/>
        <end position="45"/>
    </location>
</feature>
<proteinExistence type="inferred from homology"/>
<keyword evidence="5 7" id="KW-1133">Transmembrane helix</keyword>
<dbReference type="PANTHER" id="PTHR30193">
    <property type="entry name" value="ABC TRANSPORTER PERMEASE PROTEIN"/>
    <property type="match status" value="1"/>
</dbReference>
<feature type="transmembrane region" description="Helical" evidence="7">
    <location>
        <begin position="53"/>
        <end position="72"/>
    </location>
</feature>
<dbReference type="CDD" id="cd06261">
    <property type="entry name" value="TM_PBP2"/>
    <property type="match status" value="1"/>
</dbReference>
<evidence type="ECO:0000313" key="11">
    <source>
        <dbReference type="Proteomes" id="UP001501536"/>
    </source>
</evidence>
<keyword evidence="6 7" id="KW-0472">Membrane</keyword>
<evidence type="ECO:0000256" key="1">
    <source>
        <dbReference type="ARBA" id="ARBA00004651"/>
    </source>
</evidence>
<feature type="transmembrane region" description="Helical" evidence="7">
    <location>
        <begin position="117"/>
        <end position="138"/>
    </location>
</feature>
<feature type="transmembrane region" description="Helical" evidence="7">
    <location>
        <begin position="256"/>
        <end position="276"/>
    </location>
</feature>
<name>A0ABP7DQX5_9MICC</name>
<dbReference type="Proteomes" id="UP001501536">
    <property type="component" value="Unassembled WGS sequence"/>
</dbReference>
<dbReference type="InterPro" id="IPR051393">
    <property type="entry name" value="ABC_transporter_permease"/>
</dbReference>
<comment type="subcellular location">
    <subcellularLocation>
        <location evidence="1 7">Cell membrane</location>
        <topology evidence="1 7">Multi-pass membrane protein</topology>
    </subcellularLocation>
</comment>
<feature type="compositionally biased region" description="Basic and acidic residues" evidence="8">
    <location>
        <begin position="19"/>
        <end position="30"/>
    </location>
</feature>
<evidence type="ECO:0000256" key="3">
    <source>
        <dbReference type="ARBA" id="ARBA00022475"/>
    </source>
</evidence>
<gene>
    <name evidence="10" type="ORF">GCM10022377_23400</name>
</gene>
<dbReference type="InterPro" id="IPR000515">
    <property type="entry name" value="MetI-like"/>
</dbReference>
<feature type="compositionally biased region" description="Low complexity" evidence="8">
    <location>
        <begin position="1"/>
        <end position="16"/>
    </location>
</feature>
<dbReference type="PROSITE" id="PS50928">
    <property type="entry name" value="ABC_TM1"/>
    <property type="match status" value="1"/>
</dbReference>
<sequence length="340" mass="37280">MSGGPARHPGAAAPAPVLERPRPARPVPDRRPRRRWRRGGVGGGAVKSRRSRILGLAWVLPALLVLGVFVYLPLVQNFVFSTQEWDIYSGASVPVGLENYEKLLGDAVFWRALGNNVLYALLSIVFQVAGALVLAAMIESLRSERWRKALRAVYFIPSAISLTVAGLLFYFIYEPNLGLLNHLLDATGLGFLAQPWLGQGSTAMVAIIAMSQWQGFGYSTLLFAVAIQRVPTELYEAAALDGVGPIRRFFNVTVPLVREMTGLMVIITISGAFQVFNEVMVMTSGGPDNSTQVLATWLYRSGFVQNDFGYAAAIATVIFAVTLAVALGQLWYTRRRRVDF</sequence>
<evidence type="ECO:0000256" key="6">
    <source>
        <dbReference type="ARBA" id="ARBA00023136"/>
    </source>
</evidence>
<dbReference type="Gene3D" id="1.10.3720.10">
    <property type="entry name" value="MetI-like"/>
    <property type="match status" value="1"/>
</dbReference>
<feature type="transmembrane region" description="Helical" evidence="7">
    <location>
        <begin position="150"/>
        <end position="173"/>
    </location>
</feature>
<comment type="similarity">
    <text evidence="7">Belongs to the binding-protein-dependent transport system permease family.</text>
</comment>
<keyword evidence="2 7" id="KW-0813">Transport</keyword>
<organism evidence="10 11">
    <name type="scientific">Zhihengliuella alba</name>
    <dbReference type="NCBI Taxonomy" id="547018"/>
    <lineage>
        <taxon>Bacteria</taxon>
        <taxon>Bacillati</taxon>
        <taxon>Actinomycetota</taxon>
        <taxon>Actinomycetes</taxon>
        <taxon>Micrococcales</taxon>
        <taxon>Micrococcaceae</taxon>
        <taxon>Zhihengliuella</taxon>
    </lineage>
</organism>
<accession>A0ABP7DQX5</accession>